<evidence type="ECO:0000313" key="16">
    <source>
        <dbReference type="EMBL" id="PAV69976.1"/>
    </source>
</evidence>
<dbReference type="PANTHER" id="PTHR48153">
    <property type="entry name" value="UFM1-SPECIFIC PROTEASE 2"/>
    <property type="match status" value="1"/>
</dbReference>
<evidence type="ECO:0000256" key="4">
    <source>
        <dbReference type="ARBA" id="ARBA00022670"/>
    </source>
</evidence>
<dbReference type="SUPFAM" id="SSF54001">
    <property type="entry name" value="Cysteine proteinases"/>
    <property type="match status" value="1"/>
</dbReference>
<dbReference type="InterPro" id="IPR038765">
    <property type="entry name" value="Papain-like_cys_pep_sf"/>
</dbReference>
<keyword evidence="6" id="KW-0378">Hydrolase</keyword>
<evidence type="ECO:0000256" key="1">
    <source>
        <dbReference type="ARBA" id="ARBA00004406"/>
    </source>
</evidence>
<gene>
    <name evidence="16" type="ORF">WR25_10922</name>
</gene>
<sequence>MVQKQASMEIWTIDCDHLFENYANFHRAFPDYTGNVCGMAFGRPDRHEVVHVFFCIEDMLNQGTVEYITSALPADIVLVGNVSTGHSITLSGDQPISLQLNKEMLESRDRSAFLEENGQFNHGIVSYSGMSLVTAVGFEVALRNGREADDLRHAVTRLRAASFRFVFINKELNVVLKEHDEKDARPNVLSELFTGKAEVFPHKNCVNFVAMQSLTRNTKDDKEDQKLVPTVKITRDGQQMYKMMCLFELVVPIQKEDSSFSVYSKIVETLKRRSVSLLYVNLSAIKSKKPIGPTLSATFLPKDWRSLLHVQIPQWSETDLKSHRLHVHKLLNLPLDRPVIRVAQSIAFGGKSQLLRSPHEAIANYKSLGRLYLMKGPYDYHHYLQDNIDDSGWGCAYRSLQSIWSWYRLNGYTDEAVPSHRQIQQCLVDIGDKEEKFVGSRQWIGSTEIGFVLDSLLGVESKYIVTNSGSEVVERARELAVHFQITGTPVMIALEHISSKQMIGGNMLAHTILGVDWDESSGEVRFLVLDPHYTGSDHLQTVLTKGWCAWKPANFWNPATFYNLCLPQLPQDTI</sequence>
<dbReference type="PANTHER" id="PTHR48153:SF2">
    <property type="entry name" value="UFM1-SPECIFIC PROTEASE 2"/>
    <property type="match status" value="1"/>
</dbReference>
<keyword evidence="7" id="KW-0788">Thiol protease</keyword>
<evidence type="ECO:0000256" key="2">
    <source>
        <dbReference type="ARBA" id="ARBA00004556"/>
    </source>
</evidence>
<evidence type="ECO:0000256" key="12">
    <source>
        <dbReference type="ARBA" id="ARBA00076114"/>
    </source>
</evidence>
<proteinExistence type="inferred from homology"/>
<evidence type="ECO:0000259" key="14">
    <source>
        <dbReference type="Pfam" id="PF20908"/>
    </source>
</evidence>
<evidence type="ECO:0000259" key="13">
    <source>
        <dbReference type="Pfam" id="PF07910"/>
    </source>
</evidence>
<dbReference type="AlphaFoldDB" id="A0A2A2K7L3"/>
<dbReference type="InterPro" id="IPR012462">
    <property type="entry name" value="UFSP1/2_DUB_cat"/>
</dbReference>
<evidence type="ECO:0000256" key="9">
    <source>
        <dbReference type="ARBA" id="ARBA00056938"/>
    </source>
</evidence>
<evidence type="ECO:0000313" key="17">
    <source>
        <dbReference type="Proteomes" id="UP000218231"/>
    </source>
</evidence>
<evidence type="ECO:0000256" key="3">
    <source>
        <dbReference type="ARBA" id="ARBA00008552"/>
    </source>
</evidence>
<dbReference type="GO" id="GO:0048471">
    <property type="term" value="C:perinuclear region of cytoplasm"/>
    <property type="evidence" value="ECO:0007669"/>
    <property type="project" value="UniProtKB-SubCell"/>
</dbReference>
<organism evidence="16 17">
    <name type="scientific">Diploscapter pachys</name>
    <dbReference type="NCBI Taxonomy" id="2018661"/>
    <lineage>
        <taxon>Eukaryota</taxon>
        <taxon>Metazoa</taxon>
        <taxon>Ecdysozoa</taxon>
        <taxon>Nematoda</taxon>
        <taxon>Chromadorea</taxon>
        <taxon>Rhabditida</taxon>
        <taxon>Rhabditina</taxon>
        <taxon>Rhabditomorpha</taxon>
        <taxon>Rhabditoidea</taxon>
        <taxon>Rhabditidae</taxon>
        <taxon>Diploscapter</taxon>
    </lineage>
</organism>
<name>A0A2A2K7L3_9BILA</name>
<evidence type="ECO:0000256" key="5">
    <source>
        <dbReference type="ARBA" id="ARBA00022786"/>
    </source>
</evidence>
<keyword evidence="8" id="KW-0256">Endoplasmic reticulum</keyword>
<comment type="caution">
    <text evidence="16">The sequence shown here is derived from an EMBL/GenBank/DDBJ whole genome shotgun (WGS) entry which is preliminary data.</text>
</comment>
<accession>A0A2A2K7L3</accession>
<dbReference type="EMBL" id="LIAE01009380">
    <property type="protein sequence ID" value="PAV69976.1"/>
    <property type="molecule type" value="Genomic_DNA"/>
</dbReference>
<evidence type="ECO:0000256" key="7">
    <source>
        <dbReference type="ARBA" id="ARBA00022807"/>
    </source>
</evidence>
<comment type="similarity">
    <text evidence="3">Belongs to the peptidase C78 family.</text>
</comment>
<dbReference type="Pfam" id="PF22084">
    <property type="entry name" value="UfSP_MPN_N"/>
    <property type="match status" value="1"/>
</dbReference>
<feature type="domain" description="UFSP N-terminal MPN" evidence="15">
    <location>
        <begin position="37"/>
        <end position="118"/>
    </location>
</feature>
<keyword evidence="5" id="KW-0833">Ubl conjugation pathway</keyword>
<feature type="domain" description="UFSP2 second" evidence="14">
    <location>
        <begin position="204"/>
        <end position="348"/>
    </location>
</feature>
<dbReference type="Gene3D" id="3.90.70.130">
    <property type="match status" value="1"/>
</dbReference>
<dbReference type="Pfam" id="PF20908">
    <property type="entry name" value="UfSP2_N"/>
    <property type="match status" value="1"/>
</dbReference>
<dbReference type="Pfam" id="PF07910">
    <property type="entry name" value="Peptidase_C78"/>
    <property type="match status" value="1"/>
</dbReference>
<evidence type="ECO:0000256" key="11">
    <source>
        <dbReference type="ARBA" id="ARBA00073057"/>
    </source>
</evidence>
<feature type="domain" description="UFSP1/2/DUB catalytic" evidence="13">
    <location>
        <begin position="371"/>
        <end position="565"/>
    </location>
</feature>
<dbReference type="Proteomes" id="UP000218231">
    <property type="component" value="Unassembled WGS sequence"/>
</dbReference>
<keyword evidence="17" id="KW-1185">Reference proteome</keyword>
<reference evidence="16 17" key="1">
    <citation type="journal article" date="2017" name="Curr. Biol.">
        <title>Genome architecture and evolution of a unichromosomal asexual nematode.</title>
        <authorList>
            <person name="Fradin H."/>
            <person name="Zegar C."/>
            <person name="Gutwein M."/>
            <person name="Lucas J."/>
            <person name="Kovtun M."/>
            <person name="Corcoran D."/>
            <person name="Baugh L.R."/>
            <person name="Kiontke K."/>
            <person name="Gunsalus K."/>
            <person name="Fitch D.H."/>
            <person name="Piano F."/>
        </authorList>
    </citation>
    <scope>NUCLEOTIDE SEQUENCE [LARGE SCALE GENOMIC DNA]</scope>
    <source>
        <strain evidence="16">PF1309</strain>
    </source>
</reference>
<evidence type="ECO:0000256" key="8">
    <source>
        <dbReference type="ARBA" id="ARBA00022824"/>
    </source>
</evidence>
<dbReference type="InterPro" id="IPR054308">
    <property type="entry name" value="UFSP_MPN"/>
</dbReference>
<evidence type="ECO:0000256" key="10">
    <source>
        <dbReference type="ARBA" id="ARBA00064300"/>
    </source>
</evidence>
<protein>
    <recommendedName>
        <fullName evidence="11">Ufm1-specific protease</fullName>
    </recommendedName>
    <alternativeName>
        <fullName evidence="12">Odorant response abnormal protein 8</fullName>
    </alternativeName>
</protein>
<evidence type="ECO:0000256" key="6">
    <source>
        <dbReference type="ARBA" id="ARBA00022801"/>
    </source>
</evidence>
<evidence type="ECO:0000259" key="15">
    <source>
        <dbReference type="Pfam" id="PF22084"/>
    </source>
</evidence>
<keyword evidence="4" id="KW-0645">Protease</keyword>
<dbReference type="FunFam" id="3.90.70.130:FF:000001">
    <property type="entry name" value="Probable Ufm1-specific protease 2"/>
    <property type="match status" value="1"/>
</dbReference>
<comment type="subcellular location">
    <subcellularLocation>
        <location evidence="2">Cytoplasm</location>
        <location evidence="2">Perinuclear region</location>
    </subcellularLocation>
    <subcellularLocation>
        <location evidence="1">Endoplasmic reticulum membrane</location>
        <topology evidence="1">Peripheral membrane protein</topology>
    </subcellularLocation>
</comment>
<dbReference type="GO" id="GO:0071567">
    <property type="term" value="F:deUFMylase activity"/>
    <property type="evidence" value="ECO:0007669"/>
    <property type="project" value="TreeGrafter"/>
</dbReference>
<dbReference type="GO" id="GO:0005634">
    <property type="term" value="C:nucleus"/>
    <property type="evidence" value="ECO:0007669"/>
    <property type="project" value="TreeGrafter"/>
</dbReference>
<comment type="function">
    <text evidence="9">Thiol protease which recognizes and hydrolyzes the peptide bond at the C-terminal Gly of ufm-1, a ubiquitin-like modifier protein bound to a number of target proteins. Required, with oct-4, for the localization of a subset of 7 transmembrane domain odorant receptors, including odr-10, to the cilia of olfactory neurons AWA and AWC. Operates in aggregation behavior, and responses to oxygen levels.</text>
</comment>
<dbReference type="GO" id="GO:0006508">
    <property type="term" value="P:proteolysis"/>
    <property type="evidence" value="ECO:0007669"/>
    <property type="project" value="UniProtKB-KW"/>
</dbReference>
<dbReference type="InterPro" id="IPR049387">
    <property type="entry name" value="UFSP2-like_2nd"/>
</dbReference>
<dbReference type="OrthoDB" id="417506at2759"/>
<dbReference type="GO" id="GO:0005789">
    <property type="term" value="C:endoplasmic reticulum membrane"/>
    <property type="evidence" value="ECO:0007669"/>
    <property type="project" value="UniProtKB-SubCell"/>
</dbReference>
<comment type="subunit">
    <text evidence="10">Interacts with odr-4.</text>
</comment>
<dbReference type="STRING" id="2018661.A0A2A2K7L3"/>